<evidence type="ECO:0000256" key="1">
    <source>
        <dbReference type="SAM" id="MobiDB-lite"/>
    </source>
</evidence>
<reference evidence="2 3" key="1">
    <citation type="journal article" date="2008" name="Nat. Biotechnol.">
        <title>Genome sequencing and analysis of the filamentous fungus Penicillium chrysogenum.</title>
        <authorList>
            <person name="van den Berg M.A."/>
            <person name="Albang R."/>
            <person name="Albermann K."/>
            <person name="Badger J.H."/>
            <person name="Daran J.-M."/>
            <person name="Driessen A.J.M."/>
            <person name="Garcia-Estrada C."/>
            <person name="Fedorova N.D."/>
            <person name="Harris D.M."/>
            <person name="Heijne W.H.M."/>
            <person name="Joardar V.S."/>
            <person name="Kiel J.A.K.W."/>
            <person name="Kovalchuk A."/>
            <person name="Martin J.F."/>
            <person name="Nierman W.C."/>
            <person name="Nijland J.G."/>
            <person name="Pronk J.T."/>
            <person name="Roubos J.A."/>
            <person name="van der Klei I.J."/>
            <person name="van Peij N.N.M.E."/>
            <person name="Veenhuis M."/>
            <person name="von Doehren H."/>
            <person name="Wagner C."/>
            <person name="Wortman J.R."/>
            <person name="Bovenberg R.A.L."/>
        </authorList>
    </citation>
    <scope>NUCLEOTIDE SEQUENCE [LARGE SCALE GENOMIC DNA]</scope>
    <source>
        <strain evidence="3">ATCC 28089 / DSM 1075 / NRRL 1951 / Wisconsin 54-1255</strain>
    </source>
</reference>
<sequence>MLVVIWNTDIRKLSYQTPVRLIFQLLSHPRDPSSSRFFQDGTSKVPKLPGDQALTAKDFPRRGQSCEARSHPSVSMQWNQNDIATNKQGQPETTTVSLTVSRYMAGGTSIRSSWLSQPVISSSYKFRSAPTNRRVRTTVLQVLYSLLGVPMTNIPFCAQNLFLQAIQRHLEFDAFQFVHKWLLEESLMVGWACPEELELNRLFRFLVEHRDKIRCSSCRQAATTIQKWQRLVSGIRHAAVHRLLQDRESLLRMTRVAIEFSLCIGGLSSVEKLRRLLKFLEDRLPNSERRRTQSSAPSFFAKTAPRRSERPISVAAETLPESSSPD</sequence>
<dbReference type="Proteomes" id="UP000000724">
    <property type="component" value="Contig Pc00c24"/>
</dbReference>
<protein>
    <submittedName>
        <fullName evidence="2">Pc24g02260 protein</fullName>
    </submittedName>
</protein>
<accession>B6HX05</accession>
<dbReference type="BioCyc" id="PCHR:PC24G02260-MONOMER"/>
<keyword evidence="3" id="KW-1185">Reference proteome</keyword>
<name>B6HX05_PENRW</name>
<feature type="region of interest" description="Disordered" evidence="1">
    <location>
        <begin position="288"/>
        <end position="326"/>
    </location>
</feature>
<dbReference type="EMBL" id="AM920439">
    <property type="protein sequence ID" value="CAP87134.1"/>
    <property type="molecule type" value="Genomic_DNA"/>
</dbReference>
<dbReference type="AlphaFoldDB" id="B6HX05"/>
<gene>
    <name evidence="2" type="ORF">Pc24g02260</name>
    <name evidence="2" type="ORF">PCH_Pc24g02260</name>
</gene>
<evidence type="ECO:0000313" key="3">
    <source>
        <dbReference type="Proteomes" id="UP000000724"/>
    </source>
</evidence>
<evidence type="ECO:0000313" key="2">
    <source>
        <dbReference type="EMBL" id="CAP87134.1"/>
    </source>
</evidence>
<dbReference type="OrthoDB" id="5324651at2759"/>
<proteinExistence type="predicted"/>
<dbReference type="HOGENOM" id="CLU_852861_0_0_1"/>
<dbReference type="VEuPathDB" id="FungiDB:PCH_Pc24g02260"/>
<organism evidence="2 3">
    <name type="scientific">Penicillium rubens (strain ATCC 28089 / DSM 1075 / NRRL 1951 / Wisconsin 54-1255)</name>
    <name type="common">Penicillium chrysogenum</name>
    <dbReference type="NCBI Taxonomy" id="500485"/>
    <lineage>
        <taxon>Eukaryota</taxon>
        <taxon>Fungi</taxon>
        <taxon>Dikarya</taxon>
        <taxon>Ascomycota</taxon>
        <taxon>Pezizomycotina</taxon>
        <taxon>Eurotiomycetes</taxon>
        <taxon>Eurotiomycetidae</taxon>
        <taxon>Eurotiales</taxon>
        <taxon>Aspergillaceae</taxon>
        <taxon>Penicillium</taxon>
        <taxon>Penicillium chrysogenum species complex</taxon>
    </lineage>
</organism>